<dbReference type="OrthoDB" id="10065050at2759"/>
<keyword evidence="3" id="KW-1185">Reference proteome</keyword>
<dbReference type="AlphaFoldDB" id="B7PDT1"/>
<dbReference type="EMBL" id="ABJB010281196">
    <property type="status" value="NOT_ANNOTATED_CDS"/>
    <property type="molecule type" value="Genomic_DNA"/>
</dbReference>
<dbReference type="Proteomes" id="UP000001555">
    <property type="component" value="Unassembled WGS sequence"/>
</dbReference>
<evidence type="ECO:0000313" key="1">
    <source>
        <dbReference type="EMBL" id="EEC04753.1"/>
    </source>
</evidence>
<dbReference type="EnsemblMetazoa" id="ISCW002503-RA">
    <property type="protein sequence ID" value="ISCW002503-PA"/>
    <property type="gene ID" value="ISCW002503"/>
</dbReference>
<dbReference type="PaxDb" id="6945-B7PDT1"/>
<evidence type="ECO:0000313" key="2">
    <source>
        <dbReference type="EnsemblMetazoa" id="ISCW002503-PA"/>
    </source>
</evidence>
<gene>
    <name evidence="1" type="ORF">IscW_ISCW002503</name>
</gene>
<dbReference type="InParanoid" id="B7PDT1"/>
<dbReference type="HOGENOM" id="CLU_2888243_0_0_1"/>
<sequence length="63" mass="6921">MQGFSAKVLNQQLLKAEMYIRSCSSGRLRAASEGGLPLSESTYHLQITSSSLTVKEVTLRPIH</sequence>
<protein>
    <submittedName>
        <fullName evidence="1 2">Uncharacterized protein</fullName>
    </submittedName>
</protein>
<dbReference type="VEuPathDB" id="VectorBase:ISCI002503"/>
<proteinExistence type="predicted"/>
<dbReference type="EMBL" id="DS691723">
    <property type="protein sequence ID" value="EEC04753.1"/>
    <property type="molecule type" value="Genomic_DNA"/>
</dbReference>
<evidence type="ECO:0000313" key="3">
    <source>
        <dbReference type="Proteomes" id="UP000001555"/>
    </source>
</evidence>
<organism>
    <name type="scientific">Ixodes scapularis</name>
    <name type="common">Black-legged tick</name>
    <name type="synonym">Deer tick</name>
    <dbReference type="NCBI Taxonomy" id="6945"/>
    <lineage>
        <taxon>Eukaryota</taxon>
        <taxon>Metazoa</taxon>
        <taxon>Ecdysozoa</taxon>
        <taxon>Arthropoda</taxon>
        <taxon>Chelicerata</taxon>
        <taxon>Arachnida</taxon>
        <taxon>Acari</taxon>
        <taxon>Parasitiformes</taxon>
        <taxon>Ixodida</taxon>
        <taxon>Ixodoidea</taxon>
        <taxon>Ixodidae</taxon>
        <taxon>Ixodinae</taxon>
        <taxon>Ixodes</taxon>
    </lineage>
</organism>
<reference evidence="1 3" key="1">
    <citation type="submission" date="2008-03" db="EMBL/GenBank/DDBJ databases">
        <title>Annotation of Ixodes scapularis.</title>
        <authorList>
            <consortium name="Ixodes scapularis Genome Project Consortium"/>
            <person name="Caler E."/>
            <person name="Hannick L.I."/>
            <person name="Bidwell S."/>
            <person name="Joardar V."/>
            <person name="Thiagarajan M."/>
            <person name="Amedeo P."/>
            <person name="Galinsky K.J."/>
            <person name="Schobel S."/>
            <person name="Inman J."/>
            <person name="Hostetler J."/>
            <person name="Miller J."/>
            <person name="Hammond M."/>
            <person name="Megy K."/>
            <person name="Lawson D."/>
            <person name="Kodira C."/>
            <person name="Sutton G."/>
            <person name="Meyer J."/>
            <person name="Hill C.A."/>
            <person name="Birren B."/>
            <person name="Nene V."/>
            <person name="Collins F."/>
            <person name="Alarcon-Chaidez F."/>
            <person name="Wikel S."/>
            <person name="Strausberg R."/>
        </authorList>
    </citation>
    <scope>NUCLEOTIDE SEQUENCE [LARGE SCALE GENOMIC DNA]</scope>
    <source>
        <strain evidence="3">Wikel</strain>
        <strain evidence="1">Wikel colony</strain>
    </source>
</reference>
<name>B7PDT1_IXOSC</name>
<accession>B7PDT1</accession>
<dbReference type="VEuPathDB" id="VectorBase:ISCP_021543"/>
<dbReference type="VEuPathDB" id="VectorBase:ISCW002503"/>
<reference evidence="2" key="2">
    <citation type="submission" date="2020-05" db="UniProtKB">
        <authorList>
            <consortium name="EnsemblMetazoa"/>
        </authorList>
    </citation>
    <scope>IDENTIFICATION</scope>
    <source>
        <strain evidence="2">wikel</strain>
    </source>
</reference>